<dbReference type="Gene3D" id="3.30.1360.120">
    <property type="entry name" value="Probable tRNA modification gtpase trme, domain 1"/>
    <property type="match status" value="1"/>
</dbReference>
<gene>
    <name evidence="7 11" type="primary">gcvT</name>
    <name evidence="11" type="ORF">CWD84_09500</name>
</gene>
<dbReference type="InterPro" id="IPR028896">
    <property type="entry name" value="GcvT/YgfZ/DmdA"/>
</dbReference>
<evidence type="ECO:0000256" key="6">
    <source>
        <dbReference type="ARBA" id="ARBA00047665"/>
    </source>
</evidence>
<dbReference type="PANTHER" id="PTHR43757">
    <property type="entry name" value="AMINOMETHYLTRANSFERASE"/>
    <property type="match status" value="1"/>
</dbReference>
<comment type="subunit">
    <text evidence="7">The glycine cleavage system is composed of four proteins: P, T, L and H.</text>
</comment>
<dbReference type="AlphaFoldDB" id="A0AAI8HN10"/>
<evidence type="ECO:0000259" key="9">
    <source>
        <dbReference type="Pfam" id="PF01571"/>
    </source>
</evidence>
<evidence type="ECO:0000256" key="1">
    <source>
        <dbReference type="ARBA" id="ARBA00008609"/>
    </source>
</evidence>
<dbReference type="InterPro" id="IPR013977">
    <property type="entry name" value="GcvT_C"/>
</dbReference>
<dbReference type="EC" id="2.1.2.10" evidence="2 7"/>
<dbReference type="InterPro" id="IPR029043">
    <property type="entry name" value="GcvT/YgfZ_C"/>
</dbReference>
<comment type="function">
    <text evidence="7">The glycine cleavage system catalyzes the degradation of glycine.</text>
</comment>
<evidence type="ECO:0000313" key="12">
    <source>
        <dbReference type="Proteomes" id="UP000234366"/>
    </source>
</evidence>
<dbReference type="GO" id="GO:0004047">
    <property type="term" value="F:aminomethyltransferase activity"/>
    <property type="evidence" value="ECO:0007669"/>
    <property type="project" value="UniProtKB-UniRule"/>
</dbReference>
<comment type="similarity">
    <text evidence="1 7">Belongs to the GcvT family.</text>
</comment>
<dbReference type="FunFam" id="2.40.30.110:FF:000003">
    <property type="entry name" value="Aminomethyltransferase"/>
    <property type="match status" value="1"/>
</dbReference>
<dbReference type="Pfam" id="PF08669">
    <property type="entry name" value="GCV_T_C"/>
    <property type="match status" value="1"/>
</dbReference>
<evidence type="ECO:0000256" key="8">
    <source>
        <dbReference type="PIRSR" id="PIRSR006487-1"/>
    </source>
</evidence>
<protein>
    <recommendedName>
        <fullName evidence="2 7">Aminomethyltransferase</fullName>
        <ecNumber evidence="2 7">2.1.2.10</ecNumber>
    </recommendedName>
    <alternativeName>
        <fullName evidence="5 7">Glycine cleavage system T protein</fullName>
    </alternativeName>
</protein>
<dbReference type="InterPro" id="IPR006223">
    <property type="entry name" value="GcvT"/>
</dbReference>
<dbReference type="RefSeq" id="WP_060964773.1">
    <property type="nucleotide sequence ID" value="NZ_CP025001.1"/>
</dbReference>
<dbReference type="SUPFAM" id="SSF103025">
    <property type="entry name" value="Folate-binding domain"/>
    <property type="match status" value="1"/>
</dbReference>
<dbReference type="NCBIfam" id="TIGR00528">
    <property type="entry name" value="gcvT"/>
    <property type="match status" value="1"/>
</dbReference>
<dbReference type="KEGG" id="bsia:CWD84_09500"/>
<dbReference type="HAMAP" id="MF_00259">
    <property type="entry name" value="GcvT"/>
    <property type="match status" value="1"/>
</dbReference>
<feature type="binding site" evidence="8">
    <location>
        <position position="196"/>
    </location>
    <ligand>
        <name>substrate</name>
    </ligand>
</feature>
<accession>A0AAI8HN10</accession>
<dbReference type="GO" id="GO:0005960">
    <property type="term" value="C:glycine cleavage complex"/>
    <property type="evidence" value="ECO:0007669"/>
    <property type="project" value="InterPro"/>
</dbReference>
<keyword evidence="3 7" id="KW-0032">Aminotransferase</keyword>
<dbReference type="GO" id="GO:0019464">
    <property type="term" value="P:glycine decarboxylation via glycine cleavage system"/>
    <property type="evidence" value="ECO:0007669"/>
    <property type="project" value="UniProtKB-UniRule"/>
</dbReference>
<organism evidence="11 12">
    <name type="scientific">Bacillus siamensis</name>
    <dbReference type="NCBI Taxonomy" id="659243"/>
    <lineage>
        <taxon>Bacteria</taxon>
        <taxon>Bacillati</taxon>
        <taxon>Bacillota</taxon>
        <taxon>Bacilli</taxon>
        <taxon>Bacillales</taxon>
        <taxon>Bacillaceae</taxon>
        <taxon>Bacillus</taxon>
        <taxon>Bacillus amyloliquefaciens group</taxon>
    </lineage>
</organism>
<feature type="domain" description="Aminomethyltransferase C-terminal" evidence="10">
    <location>
        <begin position="283"/>
        <end position="361"/>
    </location>
</feature>
<dbReference type="InterPro" id="IPR022903">
    <property type="entry name" value="GcvT_bac"/>
</dbReference>
<proteinExistence type="inferred from homology"/>
<evidence type="ECO:0000256" key="4">
    <source>
        <dbReference type="ARBA" id="ARBA00022679"/>
    </source>
</evidence>
<comment type="catalytic activity">
    <reaction evidence="6 7">
        <text>N(6)-[(R)-S(8)-aminomethyldihydrolipoyl]-L-lysyl-[protein] + (6S)-5,6,7,8-tetrahydrofolate = N(6)-[(R)-dihydrolipoyl]-L-lysyl-[protein] + (6R)-5,10-methylene-5,6,7,8-tetrahydrofolate + NH4(+)</text>
        <dbReference type="Rhea" id="RHEA:16945"/>
        <dbReference type="Rhea" id="RHEA-COMP:10475"/>
        <dbReference type="Rhea" id="RHEA-COMP:10492"/>
        <dbReference type="ChEBI" id="CHEBI:15636"/>
        <dbReference type="ChEBI" id="CHEBI:28938"/>
        <dbReference type="ChEBI" id="CHEBI:57453"/>
        <dbReference type="ChEBI" id="CHEBI:83100"/>
        <dbReference type="ChEBI" id="CHEBI:83143"/>
        <dbReference type="EC" id="2.1.2.10"/>
    </reaction>
</comment>
<dbReference type="Gene3D" id="3.30.70.1400">
    <property type="entry name" value="Aminomethyltransferase beta-barrel domains"/>
    <property type="match status" value="1"/>
</dbReference>
<dbReference type="PANTHER" id="PTHR43757:SF2">
    <property type="entry name" value="AMINOMETHYLTRANSFERASE, MITOCHONDRIAL"/>
    <property type="match status" value="1"/>
</dbReference>
<dbReference type="SUPFAM" id="SSF101790">
    <property type="entry name" value="Aminomethyltransferase beta-barrel domain"/>
    <property type="match status" value="1"/>
</dbReference>
<reference evidence="11 12" key="1">
    <citation type="submission" date="2017-11" db="EMBL/GenBank/DDBJ databases">
        <title>Genome sequence and genome mining of multiple bioactive secondary metabolites from a deep sea-derived Bacillus siamensis SCSIO 05746.</title>
        <authorList>
            <person name="Pan H.-Q."/>
            <person name="Ju J.-H."/>
        </authorList>
    </citation>
    <scope>NUCLEOTIDE SEQUENCE [LARGE SCALE GENOMIC DNA]</scope>
    <source>
        <strain evidence="11 12">SCSIO 05746</strain>
    </source>
</reference>
<dbReference type="Pfam" id="PF01571">
    <property type="entry name" value="GCV_T"/>
    <property type="match status" value="1"/>
</dbReference>
<dbReference type="Gene3D" id="4.10.1250.10">
    <property type="entry name" value="Aminomethyltransferase fragment"/>
    <property type="match status" value="1"/>
</dbReference>
<sequence length="366" mass="40071">MLKRTPLYDVYKEYGGKTIDFGGWELPVQFSSIKEEHEAVRTKGGLFDVSHMGEVEVSGKDALSFLQKMMTNDVADLNPGSALYTAMCYPDGGTVDDLLIYQKSESCYLLVINASNIEKDIAWLTEHAEGDVTLTNQSDGISLLAVQGPNAQAVLAKLTECDVSSLKPFTFIDGADVAGRQVLLSRTGYTGEDGFELYCRNEDAVHLFKEILTAGENEGIVPCGLGARDTLRFEAKLALYGQELTKDITPIEAGIGFAVKHKKDSDFFGKSVLSEQKEKGAPRKLVGLEMIEKGIPRHGYAVKKDGALIGEVTTGTQSPTLKKNIGLALIKTEFSEIGTEVEVEIRKKTVKAKIVRTPFYKRPKQS</sequence>
<dbReference type="FunFam" id="3.30.70.1400:FF:000001">
    <property type="entry name" value="Aminomethyltransferase"/>
    <property type="match status" value="1"/>
</dbReference>
<keyword evidence="4 7" id="KW-0808">Transferase</keyword>
<feature type="domain" description="GCVT N-terminal" evidence="9">
    <location>
        <begin position="7"/>
        <end position="263"/>
    </location>
</feature>
<dbReference type="InterPro" id="IPR006222">
    <property type="entry name" value="GCVT_N"/>
</dbReference>
<name>A0AAI8HN10_9BACI</name>
<evidence type="ECO:0000256" key="2">
    <source>
        <dbReference type="ARBA" id="ARBA00012616"/>
    </source>
</evidence>
<evidence type="ECO:0000256" key="5">
    <source>
        <dbReference type="ARBA" id="ARBA00031395"/>
    </source>
</evidence>
<dbReference type="NCBIfam" id="NF001567">
    <property type="entry name" value="PRK00389.1"/>
    <property type="match status" value="1"/>
</dbReference>
<evidence type="ECO:0000313" key="11">
    <source>
        <dbReference type="EMBL" id="AUJ77018.1"/>
    </source>
</evidence>
<dbReference type="InterPro" id="IPR027266">
    <property type="entry name" value="TrmE/GcvT-like"/>
</dbReference>
<evidence type="ECO:0000256" key="3">
    <source>
        <dbReference type="ARBA" id="ARBA00022576"/>
    </source>
</evidence>
<dbReference type="Gene3D" id="2.40.30.110">
    <property type="entry name" value="Aminomethyltransferase beta-barrel domains"/>
    <property type="match status" value="1"/>
</dbReference>
<dbReference type="Proteomes" id="UP000234366">
    <property type="component" value="Chromosome"/>
</dbReference>
<dbReference type="EMBL" id="CP025001">
    <property type="protein sequence ID" value="AUJ77018.1"/>
    <property type="molecule type" value="Genomic_DNA"/>
</dbReference>
<keyword evidence="12" id="KW-1185">Reference proteome</keyword>
<dbReference type="GO" id="GO:0005829">
    <property type="term" value="C:cytosol"/>
    <property type="evidence" value="ECO:0007669"/>
    <property type="project" value="TreeGrafter"/>
</dbReference>
<dbReference type="GO" id="GO:0008483">
    <property type="term" value="F:transaminase activity"/>
    <property type="evidence" value="ECO:0007669"/>
    <property type="project" value="UniProtKB-KW"/>
</dbReference>
<dbReference type="PIRSF" id="PIRSF006487">
    <property type="entry name" value="GcvT"/>
    <property type="match status" value="1"/>
</dbReference>
<evidence type="ECO:0000259" key="10">
    <source>
        <dbReference type="Pfam" id="PF08669"/>
    </source>
</evidence>
<evidence type="ECO:0000256" key="7">
    <source>
        <dbReference type="HAMAP-Rule" id="MF_00259"/>
    </source>
</evidence>
<dbReference type="FunFam" id="4.10.1250.10:FF:000001">
    <property type="entry name" value="Aminomethyltransferase"/>
    <property type="match status" value="1"/>
</dbReference>